<gene>
    <name evidence="10" type="primary">ilvN</name>
    <name evidence="10" type="ORF">WMO26_01215</name>
</gene>
<dbReference type="SUPFAM" id="SSF55021">
    <property type="entry name" value="ACT-like"/>
    <property type="match status" value="2"/>
</dbReference>
<dbReference type="NCBIfam" id="TIGR00119">
    <property type="entry name" value="acolac_sm"/>
    <property type="match status" value="1"/>
</dbReference>
<sequence length="168" mass="18719">MEQEQFVLSVIVQNRAGVLTRVSGLFSRRGFNIDSLTVGETENPEFSRMTIMATGDDYIKDQIVKQLGKLHEVRKIQLMEPENTVTRELMLIKVDARNGHRAEIMEAVHVFRAKAVDFTPKSIGIEITGEASKLNAFVEYVRPFGIIEMCRTGVTAIGRGTSCLATGE</sequence>
<dbReference type="Pfam" id="PF22629">
    <property type="entry name" value="ACT_AHAS_ss"/>
    <property type="match status" value="1"/>
</dbReference>
<dbReference type="InterPro" id="IPR039557">
    <property type="entry name" value="AHAS_ACT"/>
</dbReference>
<keyword evidence="8 10" id="KW-0808">Transferase</keyword>
<keyword evidence="11" id="KW-1185">Reference proteome</keyword>
<evidence type="ECO:0000259" key="9">
    <source>
        <dbReference type="PROSITE" id="PS51671"/>
    </source>
</evidence>
<evidence type="ECO:0000256" key="4">
    <source>
        <dbReference type="ARBA" id="ARBA00011744"/>
    </source>
</evidence>
<comment type="catalytic activity">
    <reaction evidence="7 8">
        <text>2 pyruvate + H(+) = (2S)-2-acetolactate + CO2</text>
        <dbReference type="Rhea" id="RHEA:25249"/>
        <dbReference type="ChEBI" id="CHEBI:15361"/>
        <dbReference type="ChEBI" id="CHEBI:15378"/>
        <dbReference type="ChEBI" id="CHEBI:16526"/>
        <dbReference type="ChEBI" id="CHEBI:58476"/>
        <dbReference type="EC" id="2.2.1.6"/>
    </reaction>
</comment>
<dbReference type="EMBL" id="JBBMFD010000001">
    <property type="protein sequence ID" value="MEQ2439441.1"/>
    <property type="molecule type" value="Genomic_DNA"/>
</dbReference>
<proteinExistence type="inferred from homology"/>
<dbReference type="PANTHER" id="PTHR30239:SF0">
    <property type="entry name" value="ACETOLACTATE SYNTHASE SMALL SUBUNIT 1, CHLOROPLASTIC"/>
    <property type="match status" value="1"/>
</dbReference>
<dbReference type="PANTHER" id="PTHR30239">
    <property type="entry name" value="ACETOLACTATE SYNTHASE SMALL SUBUNIT"/>
    <property type="match status" value="1"/>
</dbReference>
<evidence type="ECO:0000256" key="1">
    <source>
        <dbReference type="ARBA" id="ARBA00004974"/>
    </source>
</evidence>
<dbReference type="Pfam" id="PF10369">
    <property type="entry name" value="ALS_ss_C"/>
    <property type="match status" value="1"/>
</dbReference>
<dbReference type="InterPro" id="IPR027271">
    <property type="entry name" value="Acetolactate_synth/TF_NikR_C"/>
</dbReference>
<name>A0ABV1DWL3_9FIRM</name>
<dbReference type="Gene3D" id="3.30.70.260">
    <property type="match status" value="1"/>
</dbReference>
<dbReference type="InterPro" id="IPR004789">
    <property type="entry name" value="Acetalactate_synth_ssu"/>
</dbReference>
<dbReference type="InterPro" id="IPR002912">
    <property type="entry name" value="ACT_dom"/>
</dbReference>
<dbReference type="EC" id="2.2.1.6" evidence="8"/>
<dbReference type="CDD" id="cd04878">
    <property type="entry name" value="ACT_AHAS"/>
    <property type="match status" value="1"/>
</dbReference>
<keyword evidence="6 8" id="KW-0100">Branched-chain amino acid biosynthesis</keyword>
<dbReference type="PROSITE" id="PS51671">
    <property type="entry name" value="ACT"/>
    <property type="match status" value="1"/>
</dbReference>
<comment type="pathway">
    <text evidence="1 8">Amino-acid biosynthesis; L-isoleucine biosynthesis; L-isoleucine from 2-oxobutanoate: step 1/4.</text>
</comment>
<dbReference type="RefSeq" id="WP_349217701.1">
    <property type="nucleotide sequence ID" value="NZ_JBBMFD010000001.1"/>
</dbReference>
<comment type="caution">
    <text evidence="10">The sequence shown here is derived from an EMBL/GenBank/DDBJ whole genome shotgun (WGS) entry which is preliminary data.</text>
</comment>
<comment type="function">
    <text evidence="8">Catalyzes the conversion of 2 pyruvate molecules into acetolactate in the first common step of the biosynthetic pathway of the branched-amino acids such as leucine, isoleucine, and valine.</text>
</comment>
<keyword evidence="5 8" id="KW-0028">Amino-acid biosynthesis</keyword>
<protein>
    <recommendedName>
        <fullName evidence="8">Acetolactate synthase small subunit</fullName>
        <shortName evidence="8">AHAS</shortName>
        <shortName evidence="8">ALS</shortName>
        <ecNumber evidence="8">2.2.1.6</ecNumber>
    </recommendedName>
    <alternativeName>
        <fullName evidence="8">Acetohydroxy-acid synthase small subunit</fullName>
    </alternativeName>
</protein>
<comment type="pathway">
    <text evidence="2 8">Amino-acid biosynthesis; L-valine biosynthesis; L-valine from pyruvate: step 1/4.</text>
</comment>
<evidence type="ECO:0000256" key="7">
    <source>
        <dbReference type="ARBA" id="ARBA00048670"/>
    </source>
</evidence>
<evidence type="ECO:0000256" key="6">
    <source>
        <dbReference type="ARBA" id="ARBA00023304"/>
    </source>
</evidence>
<accession>A0ABV1DWL3</accession>
<dbReference type="InterPro" id="IPR019455">
    <property type="entry name" value="Acetolactate_synth_ssu_C"/>
</dbReference>
<reference evidence="10 11" key="1">
    <citation type="submission" date="2024-03" db="EMBL/GenBank/DDBJ databases">
        <title>Human intestinal bacterial collection.</title>
        <authorList>
            <person name="Pauvert C."/>
            <person name="Hitch T.C.A."/>
            <person name="Clavel T."/>
        </authorList>
    </citation>
    <scope>NUCLEOTIDE SEQUENCE [LARGE SCALE GENOMIC DNA]</scope>
    <source>
        <strain evidence="10 11">CLA-JM-H44</strain>
    </source>
</reference>
<dbReference type="InterPro" id="IPR045865">
    <property type="entry name" value="ACT-like_dom_sf"/>
</dbReference>
<comment type="subunit">
    <text evidence="4 8">Dimer of large and small chains.</text>
</comment>
<dbReference type="Proteomes" id="UP001489509">
    <property type="component" value="Unassembled WGS sequence"/>
</dbReference>
<evidence type="ECO:0000256" key="2">
    <source>
        <dbReference type="ARBA" id="ARBA00005025"/>
    </source>
</evidence>
<dbReference type="InterPro" id="IPR054480">
    <property type="entry name" value="AHAS_small-like_ACT"/>
</dbReference>
<comment type="similarity">
    <text evidence="3 8">Belongs to the acetolactate synthase small subunit family.</text>
</comment>
<dbReference type="GO" id="GO:0003984">
    <property type="term" value="F:acetolactate synthase activity"/>
    <property type="evidence" value="ECO:0007669"/>
    <property type="project" value="UniProtKB-EC"/>
</dbReference>
<dbReference type="NCBIfam" id="NF008864">
    <property type="entry name" value="PRK11895.1"/>
    <property type="match status" value="1"/>
</dbReference>
<evidence type="ECO:0000256" key="8">
    <source>
        <dbReference type="RuleBase" id="RU368092"/>
    </source>
</evidence>
<dbReference type="Gene3D" id="3.30.70.1150">
    <property type="entry name" value="ACT-like. Chain A, domain 2"/>
    <property type="match status" value="1"/>
</dbReference>
<evidence type="ECO:0000313" key="10">
    <source>
        <dbReference type="EMBL" id="MEQ2439441.1"/>
    </source>
</evidence>
<evidence type="ECO:0000256" key="5">
    <source>
        <dbReference type="ARBA" id="ARBA00022605"/>
    </source>
</evidence>
<evidence type="ECO:0000313" key="11">
    <source>
        <dbReference type="Proteomes" id="UP001489509"/>
    </source>
</evidence>
<feature type="domain" description="ACT" evidence="9">
    <location>
        <begin position="7"/>
        <end position="81"/>
    </location>
</feature>
<evidence type="ECO:0000256" key="3">
    <source>
        <dbReference type="ARBA" id="ARBA00006341"/>
    </source>
</evidence>
<organism evidence="10 11">
    <name type="scientific">Solibaculum intestinale</name>
    <dbReference type="NCBI Taxonomy" id="3133165"/>
    <lineage>
        <taxon>Bacteria</taxon>
        <taxon>Bacillati</taxon>
        <taxon>Bacillota</taxon>
        <taxon>Clostridia</taxon>
        <taxon>Eubacteriales</taxon>
        <taxon>Oscillospiraceae</taxon>
        <taxon>Solibaculum</taxon>
    </lineage>
</organism>